<evidence type="ECO:0000256" key="1">
    <source>
        <dbReference type="SAM" id="MobiDB-lite"/>
    </source>
</evidence>
<name>A0A550C0M9_9AGAR</name>
<dbReference type="Gene3D" id="1.20.1280.50">
    <property type="match status" value="1"/>
</dbReference>
<proteinExistence type="predicted"/>
<evidence type="ECO:0000313" key="3">
    <source>
        <dbReference type="Proteomes" id="UP000320762"/>
    </source>
</evidence>
<gene>
    <name evidence="2" type="ORF">BD626DRAFT_184611</name>
</gene>
<feature type="region of interest" description="Disordered" evidence="1">
    <location>
        <begin position="1"/>
        <end position="25"/>
    </location>
</feature>
<feature type="compositionally biased region" description="Polar residues" evidence="1">
    <location>
        <begin position="1"/>
        <end position="13"/>
    </location>
</feature>
<dbReference type="SUPFAM" id="SSF52047">
    <property type="entry name" value="RNI-like"/>
    <property type="match status" value="1"/>
</dbReference>
<organism evidence="2 3">
    <name type="scientific">Schizophyllum amplum</name>
    <dbReference type="NCBI Taxonomy" id="97359"/>
    <lineage>
        <taxon>Eukaryota</taxon>
        <taxon>Fungi</taxon>
        <taxon>Dikarya</taxon>
        <taxon>Basidiomycota</taxon>
        <taxon>Agaricomycotina</taxon>
        <taxon>Agaricomycetes</taxon>
        <taxon>Agaricomycetidae</taxon>
        <taxon>Agaricales</taxon>
        <taxon>Schizophyllaceae</taxon>
        <taxon>Schizophyllum</taxon>
    </lineage>
</organism>
<protein>
    <submittedName>
        <fullName evidence="2">Uncharacterized protein</fullName>
    </submittedName>
</protein>
<accession>A0A550C0M9</accession>
<keyword evidence="3" id="KW-1185">Reference proteome</keyword>
<dbReference type="OrthoDB" id="3014681at2759"/>
<dbReference type="InterPro" id="IPR032675">
    <property type="entry name" value="LRR_dom_sf"/>
</dbReference>
<dbReference type="Proteomes" id="UP000320762">
    <property type="component" value="Unassembled WGS sequence"/>
</dbReference>
<comment type="caution">
    <text evidence="2">The sequence shown here is derived from an EMBL/GenBank/DDBJ whole genome shotgun (WGS) entry which is preliminary data.</text>
</comment>
<reference evidence="2 3" key="1">
    <citation type="journal article" date="2019" name="New Phytol.">
        <title>Comparative genomics reveals unique wood-decay strategies and fruiting body development in the Schizophyllaceae.</title>
        <authorList>
            <person name="Almasi E."/>
            <person name="Sahu N."/>
            <person name="Krizsan K."/>
            <person name="Balint B."/>
            <person name="Kovacs G.M."/>
            <person name="Kiss B."/>
            <person name="Cseklye J."/>
            <person name="Drula E."/>
            <person name="Henrissat B."/>
            <person name="Nagy I."/>
            <person name="Chovatia M."/>
            <person name="Adam C."/>
            <person name="LaButti K."/>
            <person name="Lipzen A."/>
            <person name="Riley R."/>
            <person name="Grigoriev I.V."/>
            <person name="Nagy L.G."/>
        </authorList>
    </citation>
    <scope>NUCLEOTIDE SEQUENCE [LARGE SCALE GENOMIC DNA]</scope>
    <source>
        <strain evidence="2 3">NL-1724</strain>
    </source>
</reference>
<evidence type="ECO:0000313" key="2">
    <source>
        <dbReference type="EMBL" id="TRM58361.1"/>
    </source>
</evidence>
<dbReference type="EMBL" id="VDMD01000036">
    <property type="protein sequence ID" value="TRM58361.1"/>
    <property type="molecule type" value="Genomic_DNA"/>
</dbReference>
<dbReference type="Gene3D" id="3.80.10.10">
    <property type="entry name" value="Ribonuclease Inhibitor"/>
    <property type="match status" value="1"/>
</dbReference>
<sequence length="454" mass="50792">MSTDHISSEATQIESERHPLSAEDQSPISRLPMKLLSKIFLYVVSDSWLDGKTTTIICTQIARVCVTWREVAQGTAELWTDIDSKETNVKLKDQLAYSATLPLHLTHERDQLRRNVALSRFLGRVGARMQRVESLFLSTTCKGLAAVPVHNLPMLSQAHIIYTGKYNPNILNFLANATALTDLTLQGAECTYMRSHVVALRAPSFPSLTRMTLVLDINVHPEWFLSTIAQCGTENLTFLHLAFCSLSDNEPPRRLVFTRVDLTLPVLRTLILESENHTMLRYIDAPQLESIVFSYVYDLGDPFVSFSRFLAQTPMSSIRALELHEATGDPSAFLTCLALLPDLDRMAITWGHIRSIRVLVVYDPSQGPLTAEVLDRMTGDSERPPLVPRLTSVHFDISSVCRNFSEPALRRFVRSRRAPSVRGGCSVAALEKVVVTGIYGSDNDFRECDGERDG</sequence>
<dbReference type="AlphaFoldDB" id="A0A550C0M9"/>